<dbReference type="CDD" id="cd00317">
    <property type="entry name" value="cyclophilin"/>
    <property type="match status" value="1"/>
</dbReference>
<dbReference type="SUPFAM" id="SSF50891">
    <property type="entry name" value="Cyclophilin-like"/>
    <property type="match status" value="1"/>
</dbReference>
<evidence type="ECO:0000256" key="1">
    <source>
        <dbReference type="SAM" id="MobiDB-lite"/>
    </source>
</evidence>
<dbReference type="AlphaFoldDB" id="A0A7E5W3P2"/>
<dbReference type="PRINTS" id="PR00153">
    <property type="entry name" value="CSAPPISMRASE"/>
</dbReference>
<dbReference type="InterPro" id="IPR029000">
    <property type="entry name" value="Cyclophilin-like_dom_sf"/>
</dbReference>
<reference evidence="4" key="1">
    <citation type="submission" date="2025-08" db="UniProtKB">
        <authorList>
            <consortium name="RefSeq"/>
        </authorList>
    </citation>
    <scope>IDENTIFICATION</scope>
</reference>
<dbReference type="KEGG" id="tnl:113499080"/>
<dbReference type="InParanoid" id="A0A7E5W3P2"/>
<proteinExistence type="predicted"/>
<dbReference type="PANTHER" id="PTHR11071">
    <property type="entry name" value="PEPTIDYL-PROLYL CIS-TRANS ISOMERASE"/>
    <property type="match status" value="1"/>
</dbReference>
<dbReference type="RefSeq" id="XP_026735225.1">
    <property type="nucleotide sequence ID" value="XM_026879424.1"/>
</dbReference>
<dbReference type="GeneID" id="113499080"/>
<sequence>MSFFNPEIPIKEKPVSHHPWERYIKPAYANTYKYGHNSATNPAFPPKKEDPYSADRVKFTVIGNMVTKEFIYCKKLVEGLHKYRSKYFAAPVVRAVTGIDWPKIWNDLKIQYGGLAYCLLTQCAVLINDRFLGGVDELKELIESKYVYDIHPDYAKEGIQLFAKYLKSSGRPFVYLQISINAEVIGTMIFMLYSDLVPATCENFLRLCKTTKGGYSGTPVHRIVKDCWIQCGGFGLKESNMPCENFAVPHDRRGIIGMANGGRHMDCSTQFYVLLQPANWMKNRYVAFGQLIDGEKTLQKIESVPVWYETPTKQIIIFKAGVFTMECQDIMINRGANEYISGHIENLHIIGEMFYEALLEKVFLEADFRKLQQIQDEMMEEGVPEEDVKNLRTTQRFMRRKEEIDKQLKRDKTGRTTPVALRAPTPYGENNEFDVEVYEYEPEEYSYRHASTPHSESIVDKPDKPFYIPLTDVPYPGEVDSTYDLKRFLQGDYCLEVDLEKDPSAKSSKQTRLSVPSEIFEALFERTPSTESEDRESLDSTDEKEIKKYLKINSDSVSFAGDIIKAVAQKDRRKLFESLGHAQLLTDEQLRRYRLATEEYKAHQSNHFPTSGLTDEEKEAKKRRQTGFVHSDDLEKVHVFTKTSSEMLLDDDDDEVSPVKPPAFLAGGARAARRPTGFVRREDLQMLLGTADDDDDDDDDYDDDERHGDIRPSVLNRLYDAIVHEDTEIGPTLKNYRPFEETQKNNSLFLTRPCHLDSNEDVKDRFNLHRSVSELSVDQSIDHVLELQHGRKVSRKISSDYVKTIDHIEHHKGKIHSIRSVEFAKKRPAISIDEYQKKNREYYEMQMNKVPVDGGPSAADNN</sequence>
<organism evidence="3 4">
    <name type="scientific">Trichoplusia ni</name>
    <name type="common">Cabbage looper</name>
    <dbReference type="NCBI Taxonomy" id="7111"/>
    <lineage>
        <taxon>Eukaryota</taxon>
        <taxon>Metazoa</taxon>
        <taxon>Ecdysozoa</taxon>
        <taxon>Arthropoda</taxon>
        <taxon>Hexapoda</taxon>
        <taxon>Insecta</taxon>
        <taxon>Pterygota</taxon>
        <taxon>Neoptera</taxon>
        <taxon>Endopterygota</taxon>
        <taxon>Lepidoptera</taxon>
        <taxon>Glossata</taxon>
        <taxon>Ditrysia</taxon>
        <taxon>Noctuoidea</taxon>
        <taxon>Noctuidae</taxon>
        <taxon>Plusiinae</taxon>
        <taxon>Trichoplusia</taxon>
    </lineage>
</organism>
<protein>
    <submittedName>
        <fullName evidence="4">Uncharacterized protein LOC113499080</fullName>
    </submittedName>
</protein>
<dbReference type="PROSITE" id="PS50072">
    <property type="entry name" value="CSA_PPIASE_2"/>
    <property type="match status" value="1"/>
</dbReference>
<feature type="region of interest" description="Disordered" evidence="1">
    <location>
        <begin position="606"/>
        <end position="626"/>
    </location>
</feature>
<dbReference type="GO" id="GO:0003755">
    <property type="term" value="F:peptidyl-prolyl cis-trans isomerase activity"/>
    <property type="evidence" value="ECO:0007669"/>
    <property type="project" value="InterPro"/>
</dbReference>
<feature type="region of interest" description="Disordered" evidence="1">
    <location>
        <begin position="689"/>
        <end position="709"/>
    </location>
</feature>
<evidence type="ECO:0000259" key="2">
    <source>
        <dbReference type="PROSITE" id="PS50072"/>
    </source>
</evidence>
<dbReference type="GO" id="GO:0005737">
    <property type="term" value="C:cytoplasm"/>
    <property type="evidence" value="ECO:0007669"/>
    <property type="project" value="TreeGrafter"/>
</dbReference>
<evidence type="ECO:0000313" key="4">
    <source>
        <dbReference type="RefSeq" id="XP_026735225.1"/>
    </source>
</evidence>
<dbReference type="Proteomes" id="UP000322000">
    <property type="component" value="Chromosome 11"/>
</dbReference>
<feature type="compositionally biased region" description="Acidic residues" evidence="1">
    <location>
        <begin position="691"/>
        <end position="703"/>
    </location>
</feature>
<dbReference type="Pfam" id="PF00160">
    <property type="entry name" value="Pro_isomerase"/>
    <property type="match status" value="1"/>
</dbReference>
<dbReference type="PANTHER" id="PTHR11071:SF561">
    <property type="entry name" value="PEPTIDYL-PROLYL CIS-TRANS ISOMERASE D-RELATED"/>
    <property type="match status" value="1"/>
</dbReference>
<evidence type="ECO:0000313" key="3">
    <source>
        <dbReference type="Proteomes" id="UP000322000"/>
    </source>
</evidence>
<dbReference type="InterPro" id="IPR002130">
    <property type="entry name" value="Cyclophilin-type_PPIase_dom"/>
</dbReference>
<accession>A0A7E5W3P2</accession>
<keyword evidence="3" id="KW-1185">Reference proteome</keyword>
<name>A0A7E5W3P2_TRINI</name>
<feature type="domain" description="PPIase cyclophilin-type" evidence="2">
    <location>
        <begin position="175"/>
        <end position="322"/>
    </location>
</feature>
<dbReference type="OrthoDB" id="408413at2759"/>
<gene>
    <name evidence="4" type="primary">LOC113499080</name>
</gene>
<dbReference type="Gene3D" id="2.40.100.10">
    <property type="entry name" value="Cyclophilin-like"/>
    <property type="match status" value="1"/>
</dbReference>